<dbReference type="Proteomes" id="UP000254235">
    <property type="component" value="Unassembled WGS sequence"/>
</dbReference>
<reference evidence="1 2" key="1">
    <citation type="submission" date="2018-06" db="EMBL/GenBank/DDBJ databases">
        <authorList>
            <consortium name="Pathogen Informatics"/>
            <person name="Doyle S."/>
        </authorList>
    </citation>
    <scope>NUCLEOTIDE SEQUENCE [LARGE SCALE GENOMIC DNA]</scope>
    <source>
        <strain evidence="1 2">NCTC13043</strain>
    </source>
</reference>
<name>A0A379G9Q0_9BACT</name>
<protein>
    <submittedName>
        <fullName evidence="1">Uncharacterized protein</fullName>
    </submittedName>
</protein>
<evidence type="ECO:0000313" key="1">
    <source>
        <dbReference type="EMBL" id="SUC37749.1"/>
    </source>
</evidence>
<organism evidence="1 2">
    <name type="scientific">Prevotella pallens</name>
    <dbReference type="NCBI Taxonomy" id="60133"/>
    <lineage>
        <taxon>Bacteria</taxon>
        <taxon>Pseudomonadati</taxon>
        <taxon>Bacteroidota</taxon>
        <taxon>Bacteroidia</taxon>
        <taxon>Bacteroidales</taxon>
        <taxon>Prevotellaceae</taxon>
        <taxon>Prevotella</taxon>
    </lineage>
</organism>
<gene>
    <name evidence="1" type="ORF">NCTC13043_02245</name>
</gene>
<accession>A0A379G9Q0</accession>
<proteinExistence type="predicted"/>
<dbReference type="EMBL" id="UGTP01000003">
    <property type="protein sequence ID" value="SUC37749.1"/>
    <property type="molecule type" value="Genomic_DNA"/>
</dbReference>
<dbReference type="AlphaFoldDB" id="A0A379G9Q0"/>
<sequence length="82" mass="9341">MNCATIMHTFCSIYYISTPFPLTLKLFIVSLPNLNTDSYKSNLNNVALYIIRCKFYYGTTKRENANGAKGTTAKHIRRKNGL</sequence>
<evidence type="ECO:0000313" key="2">
    <source>
        <dbReference type="Proteomes" id="UP000254235"/>
    </source>
</evidence>